<name>A0A8E2ECI5_9PEZI</name>
<accession>A0A8E2ECI5</accession>
<dbReference type="Proteomes" id="UP000250266">
    <property type="component" value="Unassembled WGS sequence"/>
</dbReference>
<dbReference type="EMBL" id="KV744924">
    <property type="protein sequence ID" value="OCK81338.1"/>
    <property type="molecule type" value="Genomic_DNA"/>
</dbReference>
<organism evidence="1 2">
    <name type="scientific">Lepidopterella palustris CBS 459.81</name>
    <dbReference type="NCBI Taxonomy" id="1314670"/>
    <lineage>
        <taxon>Eukaryota</taxon>
        <taxon>Fungi</taxon>
        <taxon>Dikarya</taxon>
        <taxon>Ascomycota</taxon>
        <taxon>Pezizomycotina</taxon>
        <taxon>Dothideomycetes</taxon>
        <taxon>Pleosporomycetidae</taxon>
        <taxon>Mytilinidiales</taxon>
        <taxon>Argynnaceae</taxon>
        <taxon>Lepidopterella</taxon>
    </lineage>
</organism>
<keyword evidence="2" id="KW-1185">Reference proteome</keyword>
<reference evidence="1 2" key="1">
    <citation type="journal article" date="2016" name="Nat. Commun.">
        <title>Ectomycorrhizal ecology is imprinted in the genome of the dominant symbiotic fungus Cenococcum geophilum.</title>
        <authorList>
            <consortium name="DOE Joint Genome Institute"/>
            <person name="Peter M."/>
            <person name="Kohler A."/>
            <person name="Ohm R.A."/>
            <person name="Kuo A."/>
            <person name="Krutzmann J."/>
            <person name="Morin E."/>
            <person name="Arend M."/>
            <person name="Barry K.W."/>
            <person name="Binder M."/>
            <person name="Choi C."/>
            <person name="Clum A."/>
            <person name="Copeland A."/>
            <person name="Grisel N."/>
            <person name="Haridas S."/>
            <person name="Kipfer T."/>
            <person name="LaButti K."/>
            <person name="Lindquist E."/>
            <person name="Lipzen A."/>
            <person name="Maire R."/>
            <person name="Meier B."/>
            <person name="Mihaltcheva S."/>
            <person name="Molinier V."/>
            <person name="Murat C."/>
            <person name="Poggeler S."/>
            <person name="Quandt C.A."/>
            <person name="Sperisen C."/>
            <person name="Tritt A."/>
            <person name="Tisserant E."/>
            <person name="Crous P.W."/>
            <person name="Henrissat B."/>
            <person name="Nehls U."/>
            <person name="Egli S."/>
            <person name="Spatafora J.W."/>
            <person name="Grigoriev I.V."/>
            <person name="Martin F.M."/>
        </authorList>
    </citation>
    <scope>NUCLEOTIDE SEQUENCE [LARGE SCALE GENOMIC DNA]</scope>
    <source>
        <strain evidence="1 2">CBS 459.81</strain>
    </source>
</reference>
<sequence length="55" mass="6425">VLVLYTQHPSLLPIEWLNEAFGLAQEGWQRPSRAGKFVKHGHEEEGKVILLRWPY</sequence>
<proteinExistence type="predicted"/>
<evidence type="ECO:0000313" key="1">
    <source>
        <dbReference type="EMBL" id="OCK81338.1"/>
    </source>
</evidence>
<gene>
    <name evidence="1" type="ORF">K432DRAFT_450405</name>
</gene>
<dbReference type="AlphaFoldDB" id="A0A8E2ECI5"/>
<feature type="non-terminal residue" evidence="1">
    <location>
        <position position="1"/>
    </location>
</feature>
<dbReference type="OrthoDB" id="3444765at2759"/>
<evidence type="ECO:0000313" key="2">
    <source>
        <dbReference type="Proteomes" id="UP000250266"/>
    </source>
</evidence>
<protein>
    <submittedName>
        <fullName evidence="1">Uncharacterized protein</fullName>
    </submittedName>
</protein>